<gene>
    <name evidence="3" type="ORF">METZ01_LOCUS3800</name>
</gene>
<evidence type="ECO:0000256" key="1">
    <source>
        <dbReference type="ARBA" id="ARBA00006484"/>
    </source>
</evidence>
<dbReference type="InterPro" id="IPR002347">
    <property type="entry name" value="SDR_fam"/>
</dbReference>
<evidence type="ECO:0000256" key="2">
    <source>
        <dbReference type="ARBA" id="ARBA00023002"/>
    </source>
</evidence>
<sequence length="247" mass="27464">MNERIFITGASSGIGEALAIEYAKRGAILGLSARRTEKLNKVSKKCEELGAKEVLVYSLDVTDDDKSTKIINEFLDHTHGIDIVIANAGVAYSDKISSGDPTQINKVISTNVIGVTNSIIPFVPKMKEEKSGKIVIISSIASFRPIAFHAGYSSSKAAVRMIADSWRMALKKYNIQLTSICPGFIVSEMTDTNKFPMPFLLQTNDAAKKMVKAIDKGKKTYILPWQIKMILYLTRWLPTPLYYKIFF</sequence>
<keyword evidence="2" id="KW-0560">Oxidoreductase</keyword>
<dbReference type="InterPro" id="IPR020904">
    <property type="entry name" value="Sc_DH/Rdtase_CS"/>
</dbReference>
<dbReference type="PANTHER" id="PTHR44196">
    <property type="entry name" value="DEHYDROGENASE/REDUCTASE SDR FAMILY MEMBER 7B"/>
    <property type="match status" value="1"/>
</dbReference>
<dbReference type="EMBL" id="UINC01000198">
    <property type="protein sequence ID" value="SUZ50946.1"/>
    <property type="molecule type" value="Genomic_DNA"/>
</dbReference>
<comment type="similarity">
    <text evidence="1">Belongs to the short-chain dehydrogenases/reductases (SDR) family.</text>
</comment>
<dbReference type="PANTHER" id="PTHR44196:SF1">
    <property type="entry name" value="DEHYDROGENASE_REDUCTASE SDR FAMILY MEMBER 7B"/>
    <property type="match status" value="1"/>
</dbReference>
<dbReference type="PRINTS" id="PR00081">
    <property type="entry name" value="GDHRDH"/>
</dbReference>
<dbReference type="SUPFAM" id="SSF51735">
    <property type="entry name" value="NAD(P)-binding Rossmann-fold domains"/>
    <property type="match status" value="1"/>
</dbReference>
<protein>
    <recommendedName>
        <fullName evidence="4">Short-chain dehydrogenase</fullName>
    </recommendedName>
</protein>
<dbReference type="PRINTS" id="PR00080">
    <property type="entry name" value="SDRFAMILY"/>
</dbReference>
<accession>A0A381N8K0</accession>
<dbReference type="Gene3D" id="3.40.50.720">
    <property type="entry name" value="NAD(P)-binding Rossmann-like Domain"/>
    <property type="match status" value="1"/>
</dbReference>
<dbReference type="GO" id="GO:0016491">
    <property type="term" value="F:oxidoreductase activity"/>
    <property type="evidence" value="ECO:0007669"/>
    <property type="project" value="UniProtKB-KW"/>
</dbReference>
<proteinExistence type="inferred from homology"/>
<dbReference type="InterPro" id="IPR036291">
    <property type="entry name" value="NAD(P)-bd_dom_sf"/>
</dbReference>
<evidence type="ECO:0008006" key="4">
    <source>
        <dbReference type="Google" id="ProtNLM"/>
    </source>
</evidence>
<dbReference type="AlphaFoldDB" id="A0A381N8K0"/>
<evidence type="ECO:0000313" key="3">
    <source>
        <dbReference type="EMBL" id="SUZ50946.1"/>
    </source>
</evidence>
<dbReference type="PROSITE" id="PS00061">
    <property type="entry name" value="ADH_SHORT"/>
    <property type="match status" value="1"/>
</dbReference>
<name>A0A381N8K0_9ZZZZ</name>
<organism evidence="3">
    <name type="scientific">marine metagenome</name>
    <dbReference type="NCBI Taxonomy" id="408172"/>
    <lineage>
        <taxon>unclassified sequences</taxon>
        <taxon>metagenomes</taxon>
        <taxon>ecological metagenomes</taxon>
    </lineage>
</organism>
<dbReference type="GO" id="GO:0016020">
    <property type="term" value="C:membrane"/>
    <property type="evidence" value="ECO:0007669"/>
    <property type="project" value="TreeGrafter"/>
</dbReference>
<dbReference type="Pfam" id="PF00106">
    <property type="entry name" value="adh_short"/>
    <property type="match status" value="1"/>
</dbReference>
<reference evidence="3" key="1">
    <citation type="submission" date="2018-05" db="EMBL/GenBank/DDBJ databases">
        <authorList>
            <person name="Lanie J.A."/>
            <person name="Ng W.-L."/>
            <person name="Kazmierczak K.M."/>
            <person name="Andrzejewski T.M."/>
            <person name="Davidsen T.M."/>
            <person name="Wayne K.J."/>
            <person name="Tettelin H."/>
            <person name="Glass J.I."/>
            <person name="Rusch D."/>
            <person name="Podicherti R."/>
            <person name="Tsui H.-C.T."/>
            <person name="Winkler M.E."/>
        </authorList>
    </citation>
    <scope>NUCLEOTIDE SEQUENCE</scope>
</reference>